<evidence type="ECO:0000259" key="3">
    <source>
        <dbReference type="PROSITE" id="PS50175"/>
    </source>
</evidence>
<feature type="domain" description="Peptidase A2" evidence="3">
    <location>
        <begin position="377"/>
        <end position="395"/>
    </location>
</feature>
<organism evidence="4 5">
    <name type="scientific">Aedes albopictus</name>
    <name type="common">Asian tiger mosquito</name>
    <name type="synonym">Stegomyia albopicta</name>
    <dbReference type="NCBI Taxonomy" id="7160"/>
    <lineage>
        <taxon>Eukaryota</taxon>
        <taxon>Metazoa</taxon>
        <taxon>Ecdysozoa</taxon>
        <taxon>Arthropoda</taxon>
        <taxon>Hexapoda</taxon>
        <taxon>Insecta</taxon>
        <taxon>Pterygota</taxon>
        <taxon>Neoptera</taxon>
        <taxon>Endopterygota</taxon>
        <taxon>Diptera</taxon>
        <taxon>Nematocera</taxon>
        <taxon>Culicoidea</taxon>
        <taxon>Culicidae</taxon>
        <taxon>Culicinae</taxon>
        <taxon>Aedini</taxon>
        <taxon>Aedes</taxon>
        <taxon>Stegomyia</taxon>
    </lineage>
</organism>
<feature type="region of interest" description="Disordered" evidence="2">
    <location>
        <begin position="32"/>
        <end position="72"/>
    </location>
</feature>
<dbReference type="InterPro" id="IPR001995">
    <property type="entry name" value="Peptidase_A2_cat"/>
</dbReference>
<name>A0ABM1YGT8_AEDAL</name>
<reference evidence="4" key="2">
    <citation type="submission" date="2025-05" db="UniProtKB">
        <authorList>
            <consortium name="EnsemblMetazoa"/>
        </authorList>
    </citation>
    <scope>IDENTIFICATION</scope>
    <source>
        <strain evidence="4">Foshan</strain>
    </source>
</reference>
<dbReference type="InterPro" id="IPR021109">
    <property type="entry name" value="Peptidase_aspartic_dom_sf"/>
</dbReference>
<dbReference type="EnsemblMetazoa" id="AALFPA23_009009.R12337">
    <property type="protein sequence ID" value="AALFPA23_009009.P12337"/>
    <property type="gene ID" value="AALFPA23_009009"/>
</dbReference>
<sequence length="487" mass="55211">MIDQSRSWNKTFIHCCDLHRISPVSFTVRIRTPGTKPRNRYTTTVDDSGIEPSGQSSSAENHSQERKSEDAEKMASLNFNIPPFSEVGDGSTSTRWALWKDQFLSYLTLKGIDDHEDMFNALMCFGGADVRKIARDVNVSESAVVDNLYRLAMEVLDNYYAPRMSQRYERFKFRQLMFNPNERIDKFVIRLKEQAAQCGFGDQVEGMIMDQVVFATQYDDKLRAKYLEADSSLEKMLEIARTYESVKSQIQELRGKSTPTTVELNAVGEMANNLKQGKMSCSRCMGNHLASDECCPAKNSRCGKCSRLGHYARCCKVPHFRASGYRSVQRPAPYKNRERKEKFVREVDDVTNAVQIRELFHLEGKRTVSATVGGVNVRFIIDTGADEDVLSVEDWKTLKRVGFNAFDVRKGSDKVFRAYGYMKSLDVLGEVDARVAVGEKHFDTTLYVIRDGKCSLLSGRTAEALELIKFLHAVNNEALPCIKGEQI</sequence>
<accession>A0ABM1YGT8</accession>
<reference evidence="5" key="1">
    <citation type="journal article" date="2015" name="Proc. Natl. Acad. Sci. U.S.A.">
        <title>Genome sequence of the Asian Tiger mosquito, Aedes albopictus, reveals insights into its biology, genetics, and evolution.</title>
        <authorList>
            <person name="Chen X.G."/>
            <person name="Jiang X."/>
            <person name="Gu J."/>
            <person name="Xu M."/>
            <person name="Wu Y."/>
            <person name="Deng Y."/>
            <person name="Zhang C."/>
            <person name="Bonizzoni M."/>
            <person name="Dermauw W."/>
            <person name="Vontas J."/>
            <person name="Armbruster P."/>
            <person name="Huang X."/>
            <person name="Yang Y."/>
            <person name="Zhang H."/>
            <person name="He W."/>
            <person name="Peng H."/>
            <person name="Liu Y."/>
            <person name="Wu K."/>
            <person name="Chen J."/>
            <person name="Lirakis M."/>
            <person name="Topalis P."/>
            <person name="Van Leeuwen T."/>
            <person name="Hall A.B."/>
            <person name="Jiang X."/>
            <person name="Thorpe C."/>
            <person name="Mueller R.L."/>
            <person name="Sun C."/>
            <person name="Waterhouse R.M."/>
            <person name="Yan G."/>
            <person name="Tu Z.J."/>
            <person name="Fang X."/>
            <person name="James A.A."/>
        </authorList>
    </citation>
    <scope>NUCLEOTIDE SEQUENCE [LARGE SCALE GENOMIC DNA]</scope>
    <source>
        <strain evidence="5">Foshan</strain>
    </source>
</reference>
<dbReference type="Proteomes" id="UP000069940">
    <property type="component" value="Unassembled WGS sequence"/>
</dbReference>
<keyword evidence="1" id="KW-0378">Hydrolase</keyword>
<dbReference type="PANTHER" id="PTHR33198:SF20">
    <property type="entry name" value="RETROTRANSPOSON GAG DOMAIN-CONTAINING PROTEIN"/>
    <property type="match status" value="1"/>
</dbReference>
<dbReference type="PANTHER" id="PTHR33198">
    <property type="entry name" value="ANK_REP_REGION DOMAIN-CONTAINING PROTEIN-RELATED"/>
    <property type="match status" value="1"/>
</dbReference>
<keyword evidence="5" id="KW-1185">Reference proteome</keyword>
<evidence type="ECO:0000256" key="2">
    <source>
        <dbReference type="SAM" id="MobiDB-lite"/>
    </source>
</evidence>
<protein>
    <recommendedName>
        <fullName evidence="3">Peptidase A2 domain-containing protein</fullName>
    </recommendedName>
</protein>
<dbReference type="PROSITE" id="PS50175">
    <property type="entry name" value="ASP_PROT_RETROV"/>
    <property type="match status" value="1"/>
</dbReference>
<dbReference type="SUPFAM" id="SSF50630">
    <property type="entry name" value="Acid proteases"/>
    <property type="match status" value="1"/>
</dbReference>
<evidence type="ECO:0000313" key="4">
    <source>
        <dbReference type="EnsemblMetazoa" id="AALFPA23_009009.P12337"/>
    </source>
</evidence>
<dbReference type="Gene3D" id="2.40.70.10">
    <property type="entry name" value="Acid Proteases"/>
    <property type="match status" value="1"/>
</dbReference>
<dbReference type="GeneID" id="134291569"/>
<evidence type="ECO:0000313" key="5">
    <source>
        <dbReference type="Proteomes" id="UP000069940"/>
    </source>
</evidence>
<evidence type="ECO:0000256" key="1">
    <source>
        <dbReference type="ARBA" id="ARBA00022801"/>
    </source>
</evidence>
<proteinExistence type="predicted"/>
<dbReference type="RefSeq" id="XP_062715469.1">
    <property type="nucleotide sequence ID" value="XM_062859485.1"/>
</dbReference>
<feature type="compositionally biased region" description="Basic and acidic residues" evidence="2">
    <location>
        <begin position="62"/>
        <end position="72"/>
    </location>
</feature>